<dbReference type="Pfam" id="PF00528">
    <property type="entry name" value="BPD_transp_1"/>
    <property type="match status" value="1"/>
</dbReference>
<keyword evidence="5 7" id="KW-1133">Transmembrane helix</keyword>
<organism evidence="9 10">
    <name type="scientific">Vallitalea guaymasensis</name>
    <dbReference type="NCBI Taxonomy" id="1185412"/>
    <lineage>
        <taxon>Bacteria</taxon>
        <taxon>Bacillati</taxon>
        <taxon>Bacillota</taxon>
        <taxon>Clostridia</taxon>
        <taxon>Lachnospirales</taxon>
        <taxon>Vallitaleaceae</taxon>
        <taxon>Vallitalea</taxon>
    </lineage>
</organism>
<name>A0A8J8MFL7_9FIRM</name>
<dbReference type="GO" id="GO:0005886">
    <property type="term" value="C:plasma membrane"/>
    <property type="evidence" value="ECO:0007669"/>
    <property type="project" value="UniProtKB-SubCell"/>
</dbReference>
<dbReference type="EMBL" id="CP058561">
    <property type="protein sequence ID" value="QUH32031.1"/>
    <property type="molecule type" value="Genomic_DNA"/>
</dbReference>
<feature type="transmembrane region" description="Helical" evidence="7">
    <location>
        <begin position="200"/>
        <end position="222"/>
    </location>
</feature>
<keyword evidence="3" id="KW-1003">Cell membrane</keyword>
<reference evidence="9 10" key="1">
    <citation type="submission" date="2020-07" db="EMBL/GenBank/DDBJ databases">
        <title>Vallitalea guaymasensis genome.</title>
        <authorList>
            <person name="Postec A."/>
        </authorList>
    </citation>
    <scope>NUCLEOTIDE SEQUENCE [LARGE SCALE GENOMIC DNA]</scope>
    <source>
        <strain evidence="9 10">Ra1766G1</strain>
    </source>
</reference>
<dbReference type="InterPro" id="IPR050809">
    <property type="entry name" value="UgpAE/MalFG_permease"/>
</dbReference>
<evidence type="ECO:0000313" key="10">
    <source>
        <dbReference type="Proteomes" id="UP000677305"/>
    </source>
</evidence>
<evidence type="ECO:0000256" key="1">
    <source>
        <dbReference type="ARBA" id="ARBA00004651"/>
    </source>
</evidence>
<dbReference type="Proteomes" id="UP000677305">
    <property type="component" value="Chromosome"/>
</dbReference>
<dbReference type="CDD" id="cd06261">
    <property type="entry name" value="TM_PBP2"/>
    <property type="match status" value="1"/>
</dbReference>
<evidence type="ECO:0000256" key="2">
    <source>
        <dbReference type="ARBA" id="ARBA00022448"/>
    </source>
</evidence>
<comment type="similarity">
    <text evidence="7">Belongs to the binding-protein-dependent transport system permease family.</text>
</comment>
<evidence type="ECO:0000256" key="7">
    <source>
        <dbReference type="RuleBase" id="RU363032"/>
    </source>
</evidence>
<dbReference type="AlphaFoldDB" id="A0A8J8MFL7"/>
<dbReference type="PROSITE" id="PS50928">
    <property type="entry name" value="ABC_TM1"/>
    <property type="match status" value="1"/>
</dbReference>
<dbReference type="KEGG" id="vgu:HYG85_15115"/>
<keyword evidence="6 7" id="KW-0472">Membrane</keyword>
<evidence type="ECO:0000256" key="3">
    <source>
        <dbReference type="ARBA" id="ARBA00022475"/>
    </source>
</evidence>
<proteinExistence type="inferred from homology"/>
<accession>A0A8J8MFL7</accession>
<gene>
    <name evidence="9" type="ORF">HYG85_15115</name>
</gene>
<evidence type="ECO:0000256" key="4">
    <source>
        <dbReference type="ARBA" id="ARBA00022692"/>
    </source>
</evidence>
<feature type="transmembrane region" description="Helical" evidence="7">
    <location>
        <begin position="114"/>
        <end position="135"/>
    </location>
</feature>
<dbReference type="PANTHER" id="PTHR43227:SF11">
    <property type="entry name" value="BLL4140 PROTEIN"/>
    <property type="match status" value="1"/>
</dbReference>
<evidence type="ECO:0000313" key="9">
    <source>
        <dbReference type="EMBL" id="QUH32031.1"/>
    </source>
</evidence>
<feature type="domain" description="ABC transmembrane type-1" evidence="8">
    <location>
        <begin position="110"/>
        <end position="324"/>
    </location>
</feature>
<dbReference type="SUPFAM" id="SSF161098">
    <property type="entry name" value="MetI-like"/>
    <property type="match status" value="1"/>
</dbReference>
<evidence type="ECO:0000256" key="5">
    <source>
        <dbReference type="ARBA" id="ARBA00022989"/>
    </source>
</evidence>
<sequence length="337" mass="38113">MRITSREKGGWKKVSNIKISSTNKTTKIKKKNKHNNYFCELKKDILRDKYLYILIIPCLLFYFFFAYKPLYGLQIAFKDYSLFKGIEGSPWVGLDNFITFFKSPYVFRLIKNTLLINLYGLVIGFPIPIILALLFNEVRNKKFKRTAQTISYLPHFVSTVIVAGLVVNFLAPSGLINNIIAALGGNRTYFLTQPEYFRGIFTGMNVWKESGFGAVIYIAALASIDPQLYEAAVVDGANRWKQTLHVTIPGILPTITIMLILRIGKMLSVGFESVLLLQQPATYETSDVISTYVYRLAIEKGTYDVAAAVDLFNAIIALILVFAANKISKKFSETSLW</sequence>
<keyword evidence="4 7" id="KW-0812">Transmembrane</keyword>
<comment type="subcellular location">
    <subcellularLocation>
        <location evidence="1 7">Cell membrane</location>
        <topology evidence="1 7">Multi-pass membrane protein</topology>
    </subcellularLocation>
</comment>
<dbReference type="PANTHER" id="PTHR43227">
    <property type="entry name" value="BLL4140 PROTEIN"/>
    <property type="match status" value="1"/>
</dbReference>
<feature type="transmembrane region" description="Helical" evidence="7">
    <location>
        <begin position="50"/>
        <end position="67"/>
    </location>
</feature>
<keyword evidence="10" id="KW-1185">Reference proteome</keyword>
<evidence type="ECO:0000259" key="8">
    <source>
        <dbReference type="PROSITE" id="PS50928"/>
    </source>
</evidence>
<protein>
    <submittedName>
        <fullName evidence="9">Sugar ABC transporter permease</fullName>
    </submittedName>
</protein>
<feature type="transmembrane region" description="Helical" evidence="7">
    <location>
        <begin position="305"/>
        <end position="324"/>
    </location>
</feature>
<feature type="transmembrane region" description="Helical" evidence="7">
    <location>
        <begin position="243"/>
        <end position="263"/>
    </location>
</feature>
<keyword evidence="2 7" id="KW-0813">Transport</keyword>
<feature type="transmembrane region" description="Helical" evidence="7">
    <location>
        <begin position="156"/>
        <end position="180"/>
    </location>
</feature>
<evidence type="ECO:0000256" key="6">
    <source>
        <dbReference type="ARBA" id="ARBA00023136"/>
    </source>
</evidence>
<dbReference type="GO" id="GO:0055085">
    <property type="term" value="P:transmembrane transport"/>
    <property type="evidence" value="ECO:0007669"/>
    <property type="project" value="InterPro"/>
</dbReference>
<dbReference type="InterPro" id="IPR000515">
    <property type="entry name" value="MetI-like"/>
</dbReference>
<dbReference type="InterPro" id="IPR035906">
    <property type="entry name" value="MetI-like_sf"/>
</dbReference>
<dbReference type="Gene3D" id="1.10.3720.10">
    <property type="entry name" value="MetI-like"/>
    <property type="match status" value="1"/>
</dbReference>